<protein>
    <submittedName>
        <fullName evidence="1">Uncharacterized protein</fullName>
    </submittedName>
</protein>
<keyword evidence="2" id="KW-1185">Reference proteome</keyword>
<dbReference type="SUPFAM" id="SSF82171">
    <property type="entry name" value="DPP6 N-terminal domain-like"/>
    <property type="match status" value="1"/>
</dbReference>
<dbReference type="Gene3D" id="2.120.10.30">
    <property type="entry name" value="TolB, C-terminal domain"/>
    <property type="match status" value="1"/>
</dbReference>
<dbReference type="RefSeq" id="WP_077833211.1">
    <property type="nucleotide sequence ID" value="NZ_CP096983.1"/>
</dbReference>
<name>A0A1S8KZ68_9CLOT</name>
<proteinExistence type="predicted"/>
<gene>
    <name evidence="1" type="ORF">CROST_033830</name>
</gene>
<reference evidence="1 2" key="1">
    <citation type="submission" date="2022-04" db="EMBL/GenBank/DDBJ databases">
        <title>Genome sequence of C. roseum typestrain.</title>
        <authorList>
            <person name="Poehlein A."/>
            <person name="Schoch T."/>
            <person name="Duerre P."/>
            <person name="Daniel R."/>
        </authorList>
    </citation>
    <scope>NUCLEOTIDE SEQUENCE [LARGE SCALE GENOMIC DNA]</scope>
    <source>
        <strain evidence="1 2">DSM 7320</strain>
    </source>
</reference>
<dbReference type="EMBL" id="CP096983">
    <property type="protein sequence ID" value="URZ12660.1"/>
    <property type="molecule type" value="Genomic_DNA"/>
</dbReference>
<evidence type="ECO:0000313" key="1">
    <source>
        <dbReference type="EMBL" id="URZ12660.1"/>
    </source>
</evidence>
<dbReference type="InterPro" id="IPR011042">
    <property type="entry name" value="6-blade_b-propeller_TolB-like"/>
</dbReference>
<dbReference type="KEGG" id="crw:CROST_033830"/>
<evidence type="ECO:0000313" key="2">
    <source>
        <dbReference type="Proteomes" id="UP000190951"/>
    </source>
</evidence>
<accession>A0A1S8KZ68</accession>
<dbReference type="AlphaFoldDB" id="A0A1S8KZ68"/>
<sequence length="361" mass="40450">MKKLRNVIIWIIISVVVQSGILYYMNKYMFKNITKVSYKIIKSEEKKKTLSISVPQDADGIQVSATGKYVSYTSNSTLHVVKMGTGEDKTVKLNCDFSDAYAKWRVSEDVLVLIEKVENGIKVYKYDPSTGESQQALDFNNNAITYKLTRSSSSIIGLQSNDLNTIMYLKEQAVSGNLYIDRLDISGENVKMPIGITKVGDYYVFKAEDKVVLEDLENNKIVMATSDSTQNLDIPGVSNPKLLNVDSQGNVYIGNIVNDKITEIYTASLNSKSKSEDSTFTANWNKISLKEPIDRKYVYVSDLGDIYIVDHLKGEILNAKNNNSRVASFNNMYVTMYGDSESGGIISRDLDNNKLIETPIK</sequence>
<dbReference type="STRING" id="84029.CROST_40870"/>
<dbReference type="Proteomes" id="UP000190951">
    <property type="component" value="Chromosome"/>
</dbReference>
<organism evidence="1 2">
    <name type="scientific">Clostridium felsineum</name>
    <dbReference type="NCBI Taxonomy" id="36839"/>
    <lineage>
        <taxon>Bacteria</taxon>
        <taxon>Bacillati</taxon>
        <taxon>Bacillota</taxon>
        <taxon>Clostridia</taxon>
        <taxon>Eubacteriales</taxon>
        <taxon>Clostridiaceae</taxon>
        <taxon>Clostridium</taxon>
    </lineage>
</organism>